<dbReference type="InterPro" id="IPR001128">
    <property type="entry name" value="Cyt_P450"/>
</dbReference>
<dbReference type="EMBL" id="JAGTJR010000021">
    <property type="protein sequence ID" value="KAH7043969.1"/>
    <property type="molecule type" value="Genomic_DNA"/>
</dbReference>
<dbReference type="Gene3D" id="1.10.630.10">
    <property type="entry name" value="Cytochrome P450"/>
    <property type="match status" value="1"/>
</dbReference>
<sequence length="510" mass="57630">MTEVGAMQLLAIFLALFVGAKFTLGRVQESAAEQAAGCGHLPRYPQKDPLLGLDLILAQIKAVRTHRFLEWLEQLYWSAPNGAKTFSVSVMGSRQIYTIDPTNIKALLSGQWSQFLIAPLRRTPAILPFADQGISLADGKEWEEAQALSKSFFFRDNYANTERLKPFTDTLLELLPKDGATFDIYPLVQRWVFDVNTAVIFGEPAGCLALKEQYPLMTAMSDIQRGVRIRLIFSKLLWAIPDKYMQWWFDAITTVHQYIDKHIERTYREMEERKKAEQPGGPERTDLLWSMAQNLPDDAPALRSNLALIFAPNSDAVTAYITNALWQLSRHPNAWARIREEVLALGDAPLTFTALRNMKYLHAVLNESQRLMVTSLMHSRTATADTTLPTGGGPSGTQPIRIRAGDVVHAHRNALFKDKDFWGPDAEVFRPERWMEQGGQARKPFWSFIPFGGGPRRCPAEMLVVSQASYVMARMARKFARVESRDAEPYVAVMRLTPVNKNGVRIALFE</sequence>
<evidence type="ECO:0000256" key="4">
    <source>
        <dbReference type="ARBA" id="ARBA00023002"/>
    </source>
</evidence>
<evidence type="ECO:0000256" key="3">
    <source>
        <dbReference type="ARBA" id="ARBA00022723"/>
    </source>
</evidence>
<keyword evidence="10" id="KW-1185">Reference proteome</keyword>
<keyword evidence="5 7" id="KW-0408">Iron</keyword>
<evidence type="ECO:0000313" key="10">
    <source>
        <dbReference type="Proteomes" id="UP000774617"/>
    </source>
</evidence>
<dbReference type="InterPro" id="IPR036396">
    <property type="entry name" value="Cyt_P450_sf"/>
</dbReference>
<feature type="chain" id="PRO_5045595480" evidence="8">
    <location>
        <begin position="26"/>
        <end position="510"/>
    </location>
</feature>
<feature type="signal peptide" evidence="8">
    <location>
        <begin position="1"/>
        <end position="25"/>
    </location>
</feature>
<dbReference type="SUPFAM" id="SSF48264">
    <property type="entry name" value="Cytochrome P450"/>
    <property type="match status" value="1"/>
</dbReference>
<evidence type="ECO:0000313" key="9">
    <source>
        <dbReference type="EMBL" id="KAH7043969.1"/>
    </source>
</evidence>
<evidence type="ECO:0000256" key="5">
    <source>
        <dbReference type="ARBA" id="ARBA00023004"/>
    </source>
</evidence>
<dbReference type="PROSITE" id="PS00086">
    <property type="entry name" value="CYTOCHROME_P450"/>
    <property type="match status" value="1"/>
</dbReference>
<evidence type="ECO:0000256" key="6">
    <source>
        <dbReference type="ARBA" id="ARBA00023033"/>
    </source>
</evidence>
<comment type="similarity">
    <text evidence="2 7">Belongs to the cytochrome P450 family.</text>
</comment>
<gene>
    <name evidence="9" type="ORF">B0J12DRAFT_187545</name>
</gene>
<evidence type="ECO:0000256" key="1">
    <source>
        <dbReference type="ARBA" id="ARBA00001971"/>
    </source>
</evidence>
<comment type="cofactor">
    <cofactor evidence="1">
        <name>heme</name>
        <dbReference type="ChEBI" id="CHEBI:30413"/>
    </cofactor>
</comment>
<dbReference type="InterPro" id="IPR017972">
    <property type="entry name" value="Cyt_P450_CS"/>
</dbReference>
<evidence type="ECO:0000256" key="8">
    <source>
        <dbReference type="SAM" id="SignalP"/>
    </source>
</evidence>
<reference evidence="9 10" key="1">
    <citation type="journal article" date="2021" name="Nat. Commun.">
        <title>Genetic determinants of endophytism in the Arabidopsis root mycobiome.</title>
        <authorList>
            <person name="Mesny F."/>
            <person name="Miyauchi S."/>
            <person name="Thiergart T."/>
            <person name="Pickel B."/>
            <person name="Atanasova L."/>
            <person name="Karlsson M."/>
            <person name="Huettel B."/>
            <person name="Barry K.W."/>
            <person name="Haridas S."/>
            <person name="Chen C."/>
            <person name="Bauer D."/>
            <person name="Andreopoulos W."/>
            <person name="Pangilinan J."/>
            <person name="LaButti K."/>
            <person name="Riley R."/>
            <person name="Lipzen A."/>
            <person name="Clum A."/>
            <person name="Drula E."/>
            <person name="Henrissat B."/>
            <person name="Kohler A."/>
            <person name="Grigoriev I.V."/>
            <person name="Martin F.M."/>
            <person name="Hacquard S."/>
        </authorList>
    </citation>
    <scope>NUCLEOTIDE SEQUENCE [LARGE SCALE GENOMIC DNA]</scope>
    <source>
        <strain evidence="9 10">MPI-SDFR-AT-0080</strain>
    </source>
</reference>
<accession>A0ABQ8G3W3</accession>
<keyword evidence="8" id="KW-0732">Signal</keyword>
<proteinExistence type="inferred from homology"/>
<keyword evidence="6 7" id="KW-0503">Monooxygenase</keyword>
<evidence type="ECO:0000256" key="2">
    <source>
        <dbReference type="ARBA" id="ARBA00010617"/>
    </source>
</evidence>
<protein>
    <submittedName>
        <fullName evidence="9">Cytochrome P450</fullName>
    </submittedName>
</protein>
<dbReference type="PANTHER" id="PTHR24287:SF18">
    <property type="entry name" value="CYTOCHROME P450 MONOOXYGENASE APDE-RELATED"/>
    <property type="match status" value="1"/>
</dbReference>
<keyword evidence="3 7" id="KW-0479">Metal-binding</keyword>
<dbReference type="PRINTS" id="PR01239">
    <property type="entry name" value="EP450IICYP52"/>
</dbReference>
<organism evidence="9 10">
    <name type="scientific">Macrophomina phaseolina</name>
    <dbReference type="NCBI Taxonomy" id="35725"/>
    <lineage>
        <taxon>Eukaryota</taxon>
        <taxon>Fungi</taxon>
        <taxon>Dikarya</taxon>
        <taxon>Ascomycota</taxon>
        <taxon>Pezizomycotina</taxon>
        <taxon>Dothideomycetes</taxon>
        <taxon>Dothideomycetes incertae sedis</taxon>
        <taxon>Botryosphaeriales</taxon>
        <taxon>Botryosphaeriaceae</taxon>
        <taxon>Macrophomina</taxon>
    </lineage>
</organism>
<dbReference type="InterPro" id="IPR002974">
    <property type="entry name" value="Cyt_P450_E_CYP52_ascomycetes"/>
</dbReference>
<dbReference type="InterPro" id="IPR047146">
    <property type="entry name" value="Cyt_P450_E_CYP52_fungi"/>
</dbReference>
<keyword evidence="7" id="KW-0349">Heme</keyword>
<name>A0ABQ8G3W3_9PEZI</name>
<keyword evidence="4 7" id="KW-0560">Oxidoreductase</keyword>
<evidence type="ECO:0000256" key="7">
    <source>
        <dbReference type="RuleBase" id="RU000461"/>
    </source>
</evidence>
<comment type="caution">
    <text evidence="9">The sequence shown here is derived from an EMBL/GenBank/DDBJ whole genome shotgun (WGS) entry which is preliminary data.</text>
</comment>
<dbReference type="Proteomes" id="UP000774617">
    <property type="component" value="Unassembled WGS sequence"/>
</dbReference>
<dbReference type="PANTHER" id="PTHR24287">
    <property type="entry name" value="P450, PUTATIVE (EUROFUNG)-RELATED"/>
    <property type="match status" value="1"/>
</dbReference>
<dbReference type="Pfam" id="PF00067">
    <property type="entry name" value="p450"/>
    <property type="match status" value="1"/>
</dbReference>